<dbReference type="InterPro" id="IPR031329">
    <property type="entry name" value="NEUT/ALK_ceramidase_N"/>
</dbReference>
<keyword evidence="3" id="KW-0746">Sphingolipid metabolism</keyword>
<dbReference type="GO" id="GO:0046512">
    <property type="term" value="P:sphingosine biosynthetic process"/>
    <property type="evidence" value="ECO:0007669"/>
    <property type="project" value="TreeGrafter"/>
</dbReference>
<dbReference type="AlphaFoldDB" id="A0AAE0GTQ7"/>
<dbReference type="Pfam" id="PF04734">
    <property type="entry name" value="Ceramidase_alk"/>
    <property type="match status" value="2"/>
</dbReference>
<dbReference type="GO" id="GO:0016020">
    <property type="term" value="C:membrane"/>
    <property type="evidence" value="ECO:0007669"/>
    <property type="project" value="GOC"/>
</dbReference>
<comment type="catalytic activity">
    <reaction evidence="3">
        <text>an N-acylsphing-4-enine + H2O = sphing-4-enine + a fatty acid</text>
        <dbReference type="Rhea" id="RHEA:20856"/>
        <dbReference type="ChEBI" id="CHEBI:15377"/>
        <dbReference type="ChEBI" id="CHEBI:28868"/>
        <dbReference type="ChEBI" id="CHEBI:52639"/>
        <dbReference type="ChEBI" id="CHEBI:57756"/>
        <dbReference type="EC" id="3.5.1.23"/>
    </reaction>
</comment>
<reference evidence="6 7" key="1">
    <citation type="journal article" date="2015" name="Genome Biol. Evol.">
        <title>Comparative Genomics of a Bacterivorous Green Alga Reveals Evolutionary Causalities and Consequences of Phago-Mixotrophic Mode of Nutrition.</title>
        <authorList>
            <person name="Burns J.A."/>
            <person name="Paasch A."/>
            <person name="Narechania A."/>
            <person name="Kim E."/>
        </authorList>
    </citation>
    <scope>NUCLEOTIDE SEQUENCE [LARGE SCALE GENOMIC DNA]</scope>
    <source>
        <strain evidence="6 7">PLY_AMNH</strain>
    </source>
</reference>
<dbReference type="GO" id="GO:0017040">
    <property type="term" value="F:N-acylsphingosine amidohydrolase activity"/>
    <property type="evidence" value="ECO:0007669"/>
    <property type="project" value="UniProtKB-UniRule"/>
</dbReference>
<evidence type="ECO:0000256" key="4">
    <source>
        <dbReference type="SAM" id="MobiDB-lite"/>
    </source>
</evidence>
<feature type="binding site" evidence="2">
    <location>
        <position position="163"/>
    </location>
    <ligand>
        <name>Zn(2+)</name>
        <dbReference type="ChEBI" id="CHEBI:29105"/>
    </ligand>
</feature>
<evidence type="ECO:0000313" key="7">
    <source>
        <dbReference type="Proteomes" id="UP001190700"/>
    </source>
</evidence>
<name>A0AAE0GTQ7_9CHLO</name>
<dbReference type="PANTHER" id="PTHR12670">
    <property type="entry name" value="CERAMIDASE"/>
    <property type="match status" value="1"/>
</dbReference>
<feature type="binding site" evidence="2">
    <location>
        <position position="305"/>
    </location>
    <ligand>
        <name>Zn(2+)</name>
        <dbReference type="ChEBI" id="CHEBI:29105"/>
    </ligand>
</feature>
<keyword evidence="3" id="KW-0443">Lipid metabolism</keyword>
<proteinExistence type="inferred from homology"/>
<dbReference type="EC" id="3.5.1.23" evidence="3"/>
<gene>
    <name evidence="6" type="ORF">CYMTET_8209</name>
</gene>
<feature type="region of interest" description="Disordered" evidence="4">
    <location>
        <begin position="266"/>
        <end position="288"/>
    </location>
</feature>
<dbReference type="GO" id="GO:0042759">
    <property type="term" value="P:long-chain fatty acid biosynthetic process"/>
    <property type="evidence" value="ECO:0007669"/>
    <property type="project" value="TreeGrafter"/>
</dbReference>
<feature type="domain" description="Neutral/alkaline non-lysosomal ceramidase N-terminal" evidence="5">
    <location>
        <begin position="71"/>
        <end position="275"/>
    </location>
</feature>
<sequence>MQVLSANAVFGIPNVFSRKASSNLQASSHNGMHRGAKTHRSFHKARRCHVVRLGRQAICGVLNKDDHGMGVGTGLGDITGPCDGVGMMGYAMPLQTTTGILQRLWARAFVLGDADMSEGHVAIVVADLCMIFPNVKAAVVGRLKDVLGDGHYNEENLLICATHTHAGPGGFSPYGLYNITTAGFSQRNFDCIVDGIADAVLQAHRTFERTARDDVRASLRLLRTHISAPKAAINRSPAAYANNPQDERAKYDSDVDEELLMLHITRESASKAQGASNERQKGAGSEAEQLAGEQLAGLICWFATHGTSLHNSNHLISGDNKGYASYLLENQYSGGSSPAVSSGSAGDVPSGPFIAAFPQPASGDVSPNVNGVNCTVTGGECHPLHSTSWGCVTLCRGQGPGGRDDVTSAASIGELQAAAASRLLKSSQQHPGIPEELLAGPIRSALAWVDFGGGHHVAGGFTRDGAPARTAPPAKGYRSPAVVVTYSAASVHGVKLKLS</sequence>
<comment type="cofactor">
    <cofactor evidence="2">
        <name>Zn(2+)</name>
        <dbReference type="ChEBI" id="CHEBI:29105"/>
    </cofactor>
    <text evidence="2">Binds 1 zinc ion per subunit.</text>
</comment>
<dbReference type="EMBL" id="LGRX02002491">
    <property type="protein sequence ID" value="KAK3284122.1"/>
    <property type="molecule type" value="Genomic_DNA"/>
</dbReference>
<dbReference type="GO" id="GO:0046514">
    <property type="term" value="P:ceramide catabolic process"/>
    <property type="evidence" value="ECO:0007669"/>
    <property type="project" value="InterPro"/>
</dbReference>
<dbReference type="InterPro" id="IPR006823">
    <property type="entry name" value="Ceramidase_alk"/>
</dbReference>
<evidence type="ECO:0000256" key="2">
    <source>
        <dbReference type="PIRSR" id="PIRSR606823-2"/>
    </source>
</evidence>
<evidence type="ECO:0000256" key="3">
    <source>
        <dbReference type="RuleBase" id="RU366019"/>
    </source>
</evidence>
<evidence type="ECO:0000256" key="1">
    <source>
        <dbReference type="PIRSR" id="PIRSR606823-1"/>
    </source>
</evidence>
<keyword evidence="7" id="KW-1185">Reference proteome</keyword>
<evidence type="ECO:0000259" key="5">
    <source>
        <dbReference type="Pfam" id="PF04734"/>
    </source>
</evidence>
<dbReference type="Proteomes" id="UP001190700">
    <property type="component" value="Unassembled WGS sequence"/>
</dbReference>
<accession>A0AAE0GTQ7</accession>
<dbReference type="GO" id="GO:0046872">
    <property type="term" value="F:metal ion binding"/>
    <property type="evidence" value="ECO:0007669"/>
    <property type="project" value="UniProtKB-KW"/>
</dbReference>
<dbReference type="GO" id="GO:0005576">
    <property type="term" value="C:extracellular region"/>
    <property type="evidence" value="ECO:0007669"/>
    <property type="project" value="TreeGrafter"/>
</dbReference>
<comment type="caution">
    <text evidence="6">The sequence shown here is derived from an EMBL/GenBank/DDBJ whole genome shotgun (WGS) entry which is preliminary data.</text>
</comment>
<keyword evidence="3" id="KW-0378">Hydrolase</keyword>
<feature type="active site" description="Nucleophile" evidence="1">
    <location>
        <position position="366"/>
    </location>
</feature>
<keyword evidence="2" id="KW-0479">Metal-binding</keyword>
<comment type="similarity">
    <text evidence="3">Belongs to the neutral ceramidase family.</text>
</comment>
<keyword evidence="2" id="KW-0862">Zinc</keyword>
<feature type="domain" description="Neutral/alkaline non-lysosomal ceramidase N-terminal" evidence="5">
    <location>
        <begin position="292"/>
        <end position="479"/>
    </location>
</feature>
<organism evidence="6 7">
    <name type="scientific">Cymbomonas tetramitiformis</name>
    <dbReference type="NCBI Taxonomy" id="36881"/>
    <lineage>
        <taxon>Eukaryota</taxon>
        <taxon>Viridiplantae</taxon>
        <taxon>Chlorophyta</taxon>
        <taxon>Pyramimonadophyceae</taxon>
        <taxon>Pyramimonadales</taxon>
        <taxon>Pyramimonadaceae</taxon>
        <taxon>Cymbomonas</taxon>
    </lineage>
</organism>
<protein>
    <recommendedName>
        <fullName evidence="3">Neutral ceramidase</fullName>
        <ecNumber evidence="3">3.5.1.23</ecNumber>
    </recommendedName>
</protein>
<dbReference type="PANTHER" id="PTHR12670:SF1">
    <property type="entry name" value="NEUTRAL CERAMIDASE"/>
    <property type="match status" value="1"/>
</dbReference>
<evidence type="ECO:0000313" key="6">
    <source>
        <dbReference type="EMBL" id="KAK3284122.1"/>
    </source>
</evidence>